<protein>
    <submittedName>
        <fullName evidence="7">MFS transporter</fullName>
    </submittedName>
</protein>
<feature type="transmembrane region" description="Helical" evidence="6">
    <location>
        <begin position="262"/>
        <end position="284"/>
    </location>
</feature>
<evidence type="ECO:0000256" key="6">
    <source>
        <dbReference type="SAM" id="Phobius"/>
    </source>
</evidence>
<accession>A0A9X9EQP3</accession>
<name>A0A9X9EQP3_9BACI</name>
<dbReference type="CDD" id="cd06173">
    <property type="entry name" value="MFS_MefA_like"/>
    <property type="match status" value="1"/>
</dbReference>
<evidence type="ECO:0000256" key="5">
    <source>
        <dbReference type="ARBA" id="ARBA00023136"/>
    </source>
</evidence>
<comment type="subcellular location">
    <subcellularLocation>
        <location evidence="1">Cell membrane</location>
        <topology evidence="1">Multi-pass membrane protein</topology>
    </subcellularLocation>
</comment>
<dbReference type="Gene3D" id="1.20.1250.20">
    <property type="entry name" value="MFS general substrate transporter like domains"/>
    <property type="match status" value="1"/>
</dbReference>
<dbReference type="PANTHER" id="PTHR23513">
    <property type="entry name" value="INTEGRAL MEMBRANE EFFLUX PROTEIN-RELATED"/>
    <property type="match status" value="1"/>
</dbReference>
<keyword evidence="5 6" id="KW-0472">Membrane</keyword>
<keyword evidence="3 6" id="KW-0812">Transmembrane</keyword>
<feature type="transmembrane region" description="Helical" evidence="6">
    <location>
        <begin position="20"/>
        <end position="43"/>
    </location>
</feature>
<feature type="transmembrane region" description="Helical" evidence="6">
    <location>
        <begin position="86"/>
        <end position="102"/>
    </location>
</feature>
<feature type="transmembrane region" description="Helical" evidence="6">
    <location>
        <begin position="146"/>
        <end position="170"/>
    </location>
</feature>
<keyword evidence="4 6" id="KW-1133">Transmembrane helix</keyword>
<feature type="transmembrane region" description="Helical" evidence="6">
    <location>
        <begin position="353"/>
        <end position="375"/>
    </location>
</feature>
<sequence length="432" mass="48567">MNFIFAKRMVYMKNSSFRCLWIGQAFANLGDIFYVVGLISLLYTLTGSAFYLSLLPFTTTIFRFISSLLSPLVIDRFPLKRNLVQSQWWKTIVLVGLGIYITNFNHGFAVGVICFIALISLLDGVAAPVSAALVPQLVPKEERMKANGFLNMITQTIFVAGWPLGSVLLISTNSSFIIWLTVMLFAVSTIYTMRIEVSERTTDSVVPSNWGSIKSGWVSIRQIPTIRTLISIDFITTLASSVWVAAVIYVSVEQNLELGEEWWGYINTSYFVGMIFSGLIVIRFAKLLEKYIGFFITFGLFLSSMLTLLFGTTTIPAFALLLACLYGLPEQIREVIYTKLFQDHASEKTLAKIHAVWGAVINLTFAVSVLLLGYITETYSVKTTFQFSSTLIFLAFLYAIFKKKDLQGKNMSIQCQISHQIFLDDAFHSVNR</sequence>
<gene>
    <name evidence="7" type="ORF">FC678_21540</name>
</gene>
<reference evidence="7 8" key="1">
    <citation type="journal article" date="2019" name="Environ. Microbiol.">
        <title>An active ?-lactamase is a part of an orchestrated cell wall stress resistance network of Bacillus subtilis and related rhizosphere species.</title>
        <authorList>
            <person name="Bucher T."/>
            <person name="Keren-Paz A."/>
            <person name="Hausser J."/>
            <person name="Olender T."/>
            <person name="Cytryn E."/>
            <person name="Kolodkin-Gal I."/>
        </authorList>
    </citation>
    <scope>NUCLEOTIDE SEQUENCE [LARGE SCALE GENOMIC DNA]</scope>
    <source>
        <strain evidence="7 8">I4</strain>
    </source>
</reference>
<dbReference type="AlphaFoldDB" id="A0A9X9EQP3"/>
<dbReference type="InterPro" id="IPR011701">
    <property type="entry name" value="MFS"/>
</dbReference>
<proteinExistence type="predicted"/>
<dbReference type="Proteomes" id="UP000309170">
    <property type="component" value="Unassembled WGS sequence"/>
</dbReference>
<evidence type="ECO:0000256" key="3">
    <source>
        <dbReference type="ARBA" id="ARBA00022692"/>
    </source>
</evidence>
<dbReference type="PANTHER" id="PTHR23513:SF19">
    <property type="entry name" value="MAJOR FACILITATOR SUPERFAMILY (MFS) PROFILE DOMAIN-CONTAINING PROTEIN"/>
    <property type="match status" value="1"/>
</dbReference>
<feature type="transmembrane region" description="Helical" evidence="6">
    <location>
        <begin position="176"/>
        <end position="193"/>
    </location>
</feature>
<feature type="transmembrane region" description="Helical" evidence="6">
    <location>
        <begin position="291"/>
        <end position="309"/>
    </location>
</feature>
<organism evidence="7 8">
    <name type="scientific">Peribacillus simplex</name>
    <dbReference type="NCBI Taxonomy" id="1478"/>
    <lineage>
        <taxon>Bacteria</taxon>
        <taxon>Bacillati</taxon>
        <taxon>Bacillota</taxon>
        <taxon>Bacilli</taxon>
        <taxon>Bacillales</taxon>
        <taxon>Bacillaceae</taxon>
        <taxon>Peribacillus</taxon>
    </lineage>
</organism>
<evidence type="ECO:0000256" key="2">
    <source>
        <dbReference type="ARBA" id="ARBA00022475"/>
    </source>
</evidence>
<feature type="transmembrane region" description="Helical" evidence="6">
    <location>
        <begin position="229"/>
        <end position="250"/>
    </location>
</feature>
<feature type="transmembrane region" description="Helical" evidence="6">
    <location>
        <begin position="381"/>
        <end position="401"/>
    </location>
</feature>
<feature type="transmembrane region" description="Helical" evidence="6">
    <location>
        <begin position="108"/>
        <end position="134"/>
    </location>
</feature>
<dbReference type="SUPFAM" id="SSF103473">
    <property type="entry name" value="MFS general substrate transporter"/>
    <property type="match status" value="1"/>
</dbReference>
<dbReference type="Pfam" id="PF07690">
    <property type="entry name" value="MFS_1"/>
    <property type="match status" value="1"/>
</dbReference>
<keyword evidence="2" id="KW-1003">Cell membrane</keyword>
<evidence type="ECO:0000256" key="1">
    <source>
        <dbReference type="ARBA" id="ARBA00004651"/>
    </source>
</evidence>
<dbReference type="InterPro" id="IPR036259">
    <property type="entry name" value="MFS_trans_sf"/>
</dbReference>
<dbReference type="GO" id="GO:0005886">
    <property type="term" value="C:plasma membrane"/>
    <property type="evidence" value="ECO:0007669"/>
    <property type="project" value="UniProtKB-SubCell"/>
</dbReference>
<comment type="caution">
    <text evidence="7">The sequence shown here is derived from an EMBL/GenBank/DDBJ whole genome shotgun (WGS) entry which is preliminary data.</text>
</comment>
<evidence type="ECO:0000313" key="7">
    <source>
        <dbReference type="EMBL" id="TKH08022.1"/>
    </source>
</evidence>
<evidence type="ECO:0000313" key="8">
    <source>
        <dbReference type="Proteomes" id="UP000309170"/>
    </source>
</evidence>
<dbReference type="GO" id="GO:0022857">
    <property type="term" value="F:transmembrane transporter activity"/>
    <property type="evidence" value="ECO:0007669"/>
    <property type="project" value="InterPro"/>
</dbReference>
<feature type="transmembrane region" description="Helical" evidence="6">
    <location>
        <begin position="49"/>
        <end position="74"/>
    </location>
</feature>
<evidence type="ECO:0000256" key="4">
    <source>
        <dbReference type="ARBA" id="ARBA00022989"/>
    </source>
</evidence>
<dbReference type="EMBL" id="SZNT01000432">
    <property type="protein sequence ID" value="TKH08022.1"/>
    <property type="molecule type" value="Genomic_DNA"/>
</dbReference>